<name>A0A061RLG0_9CHLO</name>
<protein>
    <recommendedName>
        <fullName evidence="2">EF-hand domain-containing protein</fullName>
    </recommendedName>
</protein>
<organism evidence="3">
    <name type="scientific">Tetraselmis sp. GSL018</name>
    <dbReference type="NCBI Taxonomy" id="582737"/>
    <lineage>
        <taxon>Eukaryota</taxon>
        <taxon>Viridiplantae</taxon>
        <taxon>Chlorophyta</taxon>
        <taxon>core chlorophytes</taxon>
        <taxon>Chlorodendrophyceae</taxon>
        <taxon>Chlorodendrales</taxon>
        <taxon>Chlorodendraceae</taxon>
        <taxon>Tetraselmis</taxon>
    </lineage>
</organism>
<evidence type="ECO:0000259" key="2">
    <source>
        <dbReference type="PROSITE" id="PS50222"/>
    </source>
</evidence>
<keyword evidence="1" id="KW-0106">Calcium</keyword>
<accession>A0A061RLG0</accession>
<evidence type="ECO:0000313" key="3">
    <source>
        <dbReference type="EMBL" id="JAC71371.1"/>
    </source>
</evidence>
<dbReference type="EMBL" id="GBEZ01014727">
    <property type="protein sequence ID" value="JAC71371.1"/>
    <property type="molecule type" value="Transcribed_RNA"/>
</dbReference>
<dbReference type="Gene3D" id="1.10.238.10">
    <property type="entry name" value="EF-hand"/>
    <property type="match status" value="1"/>
</dbReference>
<dbReference type="GO" id="GO:0005509">
    <property type="term" value="F:calcium ion binding"/>
    <property type="evidence" value="ECO:0007669"/>
    <property type="project" value="InterPro"/>
</dbReference>
<reference evidence="3" key="1">
    <citation type="submission" date="2014-05" db="EMBL/GenBank/DDBJ databases">
        <title>The transcriptome of the halophilic microalga Tetraselmis sp. GSL018 isolated from the Great Salt Lake, Utah.</title>
        <authorList>
            <person name="Jinkerson R.E."/>
            <person name="D'Adamo S."/>
            <person name="Posewitz M.C."/>
        </authorList>
    </citation>
    <scope>NUCLEOTIDE SEQUENCE</scope>
    <source>
        <strain evidence="3">GSL018</strain>
    </source>
</reference>
<dbReference type="InterPro" id="IPR018247">
    <property type="entry name" value="EF_Hand_1_Ca_BS"/>
</dbReference>
<dbReference type="AlphaFoldDB" id="A0A061RLG0"/>
<sequence>MLQQKASENYARSRRGSNAVRTKTIGVRRKQALRRGKLSPEDLEFINEVWAKYDLDGDKNITRAELQGLLQEINEGNSPTEKEVDLLFRAADVDQSGHLNKQELKQVIYTWFLLSENKRKISVQNLTREVKQGIGMFCARLQTGCTSQNQTSNSIIEYPGKEAVSYWNNFQNQSEEKPAIT</sequence>
<dbReference type="InterPro" id="IPR002048">
    <property type="entry name" value="EF_hand_dom"/>
</dbReference>
<feature type="domain" description="EF-hand" evidence="2">
    <location>
        <begin position="41"/>
        <end position="76"/>
    </location>
</feature>
<dbReference type="PROSITE" id="PS00018">
    <property type="entry name" value="EF_HAND_1"/>
    <property type="match status" value="2"/>
</dbReference>
<dbReference type="SUPFAM" id="SSF47473">
    <property type="entry name" value="EF-hand"/>
    <property type="match status" value="1"/>
</dbReference>
<gene>
    <name evidence="3" type="ORF">TSPGSL018_2075</name>
</gene>
<evidence type="ECO:0000256" key="1">
    <source>
        <dbReference type="ARBA" id="ARBA00022837"/>
    </source>
</evidence>
<dbReference type="Pfam" id="PF13499">
    <property type="entry name" value="EF-hand_7"/>
    <property type="match status" value="1"/>
</dbReference>
<feature type="domain" description="EF-hand" evidence="2">
    <location>
        <begin position="79"/>
        <end position="114"/>
    </location>
</feature>
<proteinExistence type="predicted"/>
<dbReference type="SMART" id="SM00054">
    <property type="entry name" value="EFh"/>
    <property type="match status" value="2"/>
</dbReference>
<dbReference type="PROSITE" id="PS50222">
    <property type="entry name" value="EF_HAND_2"/>
    <property type="match status" value="2"/>
</dbReference>
<dbReference type="InterPro" id="IPR011992">
    <property type="entry name" value="EF-hand-dom_pair"/>
</dbReference>
<dbReference type="CDD" id="cd00051">
    <property type="entry name" value="EFh"/>
    <property type="match status" value="1"/>
</dbReference>